<reference evidence="5 6" key="1">
    <citation type="submission" date="2020-02" db="EMBL/GenBank/DDBJ databases">
        <title>Sequencing the genomes of 1000 actinobacteria strains.</title>
        <authorList>
            <person name="Klenk H.-P."/>
        </authorList>
    </citation>
    <scope>NUCLEOTIDE SEQUENCE [LARGE SCALE GENOMIC DNA]</scope>
    <source>
        <strain evidence="5 6">DSM 19609</strain>
    </source>
</reference>
<dbReference type="InterPro" id="IPR001034">
    <property type="entry name" value="DeoR_HTH"/>
</dbReference>
<dbReference type="PRINTS" id="PR00037">
    <property type="entry name" value="HTHLACR"/>
</dbReference>
<evidence type="ECO:0000259" key="4">
    <source>
        <dbReference type="PROSITE" id="PS51000"/>
    </source>
</evidence>
<dbReference type="InterPro" id="IPR036388">
    <property type="entry name" value="WH-like_DNA-bd_sf"/>
</dbReference>
<dbReference type="InterPro" id="IPR036390">
    <property type="entry name" value="WH_DNA-bd_sf"/>
</dbReference>
<dbReference type="InterPro" id="IPR018356">
    <property type="entry name" value="Tscrpt_reg_HTH_DeoR_CS"/>
</dbReference>
<evidence type="ECO:0000256" key="1">
    <source>
        <dbReference type="ARBA" id="ARBA00023015"/>
    </source>
</evidence>
<dbReference type="InterPro" id="IPR014036">
    <property type="entry name" value="DeoR-like_C"/>
</dbReference>
<dbReference type="SMART" id="SM01134">
    <property type="entry name" value="DeoRC"/>
    <property type="match status" value="1"/>
</dbReference>
<dbReference type="SMART" id="SM00420">
    <property type="entry name" value="HTH_DEOR"/>
    <property type="match status" value="1"/>
</dbReference>
<proteinExistence type="predicted"/>
<evidence type="ECO:0000256" key="3">
    <source>
        <dbReference type="ARBA" id="ARBA00023163"/>
    </source>
</evidence>
<dbReference type="PROSITE" id="PS51000">
    <property type="entry name" value="HTH_DEOR_2"/>
    <property type="match status" value="1"/>
</dbReference>
<dbReference type="InterPro" id="IPR037171">
    <property type="entry name" value="NagB/RpiA_transferase-like"/>
</dbReference>
<protein>
    <submittedName>
        <fullName evidence="5">DeoR family transcriptional regulator of aga operon</fullName>
    </submittedName>
</protein>
<dbReference type="EMBL" id="JAAMOZ010000001">
    <property type="protein sequence ID" value="NIH57959.1"/>
    <property type="molecule type" value="Genomic_DNA"/>
</dbReference>
<feature type="domain" description="HTH deoR-type" evidence="4">
    <location>
        <begin position="3"/>
        <end position="58"/>
    </location>
</feature>
<keyword evidence="3" id="KW-0804">Transcription</keyword>
<keyword evidence="1" id="KW-0805">Transcription regulation</keyword>
<dbReference type="SUPFAM" id="SSF100950">
    <property type="entry name" value="NagB/RpiA/CoA transferase-like"/>
    <property type="match status" value="1"/>
</dbReference>
<dbReference type="Pfam" id="PF00455">
    <property type="entry name" value="DeoRC"/>
    <property type="match status" value="1"/>
</dbReference>
<evidence type="ECO:0000313" key="5">
    <source>
        <dbReference type="EMBL" id="NIH57959.1"/>
    </source>
</evidence>
<dbReference type="PANTHER" id="PTHR30363">
    <property type="entry name" value="HTH-TYPE TRANSCRIPTIONAL REGULATOR SRLR-RELATED"/>
    <property type="match status" value="1"/>
</dbReference>
<dbReference type="RefSeq" id="WP_167168509.1">
    <property type="nucleotide sequence ID" value="NZ_BAAAOO010000007.1"/>
</dbReference>
<comment type="caution">
    <text evidence="5">The sequence shown here is derived from an EMBL/GenBank/DDBJ whole genome shotgun (WGS) entry which is preliminary data.</text>
</comment>
<dbReference type="Gene3D" id="1.10.10.10">
    <property type="entry name" value="Winged helix-like DNA-binding domain superfamily/Winged helix DNA-binding domain"/>
    <property type="match status" value="1"/>
</dbReference>
<dbReference type="Gene3D" id="3.40.50.1360">
    <property type="match status" value="1"/>
</dbReference>
<dbReference type="SUPFAM" id="SSF46785">
    <property type="entry name" value="Winged helix' DNA-binding domain"/>
    <property type="match status" value="1"/>
</dbReference>
<dbReference type="Pfam" id="PF08220">
    <property type="entry name" value="HTH_DeoR"/>
    <property type="match status" value="1"/>
</dbReference>
<dbReference type="InterPro" id="IPR050313">
    <property type="entry name" value="Carb_Metab_HTH_regulators"/>
</dbReference>
<evidence type="ECO:0000256" key="2">
    <source>
        <dbReference type="ARBA" id="ARBA00023125"/>
    </source>
</evidence>
<accession>A0ABX0SJ69</accession>
<dbReference type="PANTHER" id="PTHR30363:SF44">
    <property type="entry name" value="AGA OPERON TRANSCRIPTIONAL REPRESSOR-RELATED"/>
    <property type="match status" value="1"/>
</dbReference>
<keyword evidence="2" id="KW-0238">DNA-binding</keyword>
<evidence type="ECO:0000313" key="6">
    <source>
        <dbReference type="Proteomes" id="UP000749311"/>
    </source>
</evidence>
<organism evidence="5 6">
    <name type="scientific">Brooklawnia cerclae</name>
    <dbReference type="NCBI Taxonomy" id="349934"/>
    <lineage>
        <taxon>Bacteria</taxon>
        <taxon>Bacillati</taxon>
        <taxon>Actinomycetota</taxon>
        <taxon>Actinomycetes</taxon>
        <taxon>Propionibacteriales</taxon>
        <taxon>Propionibacteriaceae</taxon>
        <taxon>Brooklawnia</taxon>
    </lineage>
</organism>
<name>A0ABX0SJ69_9ACTN</name>
<gene>
    <name evidence="5" type="ORF">FB473_002604</name>
</gene>
<dbReference type="Proteomes" id="UP000749311">
    <property type="component" value="Unassembled WGS sequence"/>
</dbReference>
<dbReference type="PROSITE" id="PS00894">
    <property type="entry name" value="HTH_DEOR_1"/>
    <property type="match status" value="1"/>
</dbReference>
<keyword evidence="6" id="KW-1185">Reference proteome</keyword>
<sequence length="261" mass="27511">MKARDRWNHILGLISREGYAEITSIAEDLGVSVATVRRDVDRLAEQQLLTRTRGGAVSNSTAYDLPLRYNAERNVAQKAAIADLAISRVAEGAVVAISGGTTTTEVARALALRSERHTGSRWPAITLVTNAINIANELAVRPNIRLVVLGGVVRPQSYELTGHLAELALAEIAIDVAVIGGNAVDVRYGLSCHNEGEAAIARAIQARAAQTLVVADSSKLGAHAFARICPAEAITTLITDKAAPDGTVAELREAGVEVLLA</sequence>